<keyword evidence="3" id="KW-1133">Transmembrane helix</keyword>
<dbReference type="AlphaFoldDB" id="A0A0K2S0F8"/>
<evidence type="ECO:0000256" key="1">
    <source>
        <dbReference type="ARBA" id="ARBA00022723"/>
    </source>
</evidence>
<evidence type="ECO:0000256" key="3">
    <source>
        <dbReference type="SAM" id="Phobius"/>
    </source>
</evidence>
<feature type="transmembrane region" description="Helical" evidence="3">
    <location>
        <begin position="297"/>
        <end position="317"/>
    </location>
</feature>
<dbReference type="InterPro" id="IPR033138">
    <property type="entry name" value="Cu_oxidase_CS"/>
</dbReference>
<dbReference type="PATRIC" id="fig|43675.28.peg.1313"/>
<name>A0A0K2S0F8_9MICC</name>
<reference evidence="5" key="1">
    <citation type="submission" date="2015-08" db="EMBL/GenBank/DDBJ databases">
        <title>Complete genome sequence of Rothia mucilaginosa strain NUM-Rm6536.</title>
        <authorList>
            <person name="Nambu T."/>
        </authorList>
    </citation>
    <scope>NUCLEOTIDE SEQUENCE [LARGE SCALE GENOMIC DNA]</scope>
    <source>
        <strain evidence="5">NUM-Rm6536</strain>
    </source>
</reference>
<feature type="transmembrane region" description="Helical" evidence="3">
    <location>
        <begin position="160"/>
        <end position="182"/>
    </location>
</feature>
<dbReference type="EMBL" id="AP014938">
    <property type="protein sequence ID" value="BAS20530.1"/>
    <property type="molecule type" value="Genomic_DNA"/>
</dbReference>
<evidence type="ECO:0000256" key="2">
    <source>
        <dbReference type="SAM" id="MobiDB-lite"/>
    </source>
</evidence>
<proteinExistence type="predicted"/>
<sequence>MSVPSQHTSPVPPAHADSATDPATESAAGTASPKEQSESFDELLTWAYTAAGERLHRVGERLRALPAWLSVLLIYGLSRVWGFIVFAVVGQQQLRSPWGQHLDYLSFISIWDAGWYEQIAVQGYPSQLPVDATGAVQQNQWAFYPIFPQLSGAISRATGIGYYPVAATVALLAGFAAAWVIYLLFEASLKATGFRSEESPSALSMWAVALVSFLPVAPVLQVPYAESLNLVFLAGALLCLVQGRYGLLVPVAALACLSRPVGVPLGAAAGLWWFACWVRSSRQSGMGTAFVRHLGQLVSALVVCACALVWPAIAWWATGRVDAYTATETAWRGTHLAPIEPWLSQGYLYFGYAAPVLLTLLILGFIALCLSPLARRVLAAPLNLWCLSYFAYLILFLNPQSSTFRLLLPLFPLVIVVAAASRSRAYRWALLVAGACTQWGWVGWLWHWKQLPGGGDYPP</sequence>
<dbReference type="RefSeq" id="WP_060824500.1">
    <property type="nucleotide sequence ID" value="NZ_AP014938.1"/>
</dbReference>
<organism evidence="4">
    <name type="scientific">Rothia mucilaginosa</name>
    <dbReference type="NCBI Taxonomy" id="43675"/>
    <lineage>
        <taxon>Bacteria</taxon>
        <taxon>Bacillati</taxon>
        <taxon>Actinomycetota</taxon>
        <taxon>Actinomycetes</taxon>
        <taxon>Micrococcales</taxon>
        <taxon>Micrococcaceae</taxon>
        <taxon>Rothia</taxon>
    </lineage>
</organism>
<keyword evidence="3" id="KW-0472">Membrane</keyword>
<feature type="region of interest" description="Disordered" evidence="2">
    <location>
        <begin position="1"/>
        <end position="36"/>
    </location>
</feature>
<feature type="transmembrane region" description="Helical" evidence="3">
    <location>
        <begin position="403"/>
        <end position="421"/>
    </location>
</feature>
<dbReference type="Proteomes" id="UP000066203">
    <property type="component" value="Chromosome"/>
</dbReference>
<feature type="transmembrane region" description="Helical" evidence="3">
    <location>
        <begin position="347"/>
        <end position="370"/>
    </location>
</feature>
<feature type="transmembrane region" description="Helical" evidence="3">
    <location>
        <begin position="67"/>
        <end position="89"/>
    </location>
</feature>
<feature type="transmembrane region" description="Helical" evidence="3">
    <location>
        <begin position="428"/>
        <end position="448"/>
    </location>
</feature>
<evidence type="ECO:0000313" key="4">
    <source>
        <dbReference type="EMBL" id="BAS20530.1"/>
    </source>
</evidence>
<keyword evidence="1" id="KW-0479">Metal-binding</keyword>
<accession>A0A0K2S0F8</accession>
<feature type="transmembrane region" description="Helical" evidence="3">
    <location>
        <begin position="377"/>
        <end position="397"/>
    </location>
</feature>
<protein>
    <submittedName>
        <fullName evidence="4">Integral membrane protein</fullName>
    </submittedName>
</protein>
<dbReference type="GO" id="GO:0046872">
    <property type="term" value="F:metal ion binding"/>
    <property type="evidence" value="ECO:0007669"/>
    <property type="project" value="UniProtKB-KW"/>
</dbReference>
<feature type="transmembrane region" description="Helical" evidence="3">
    <location>
        <begin position="227"/>
        <end position="245"/>
    </location>
</feature>
<feature type="transmembrane region" description="Helical" evidence="3">
    <location>
        <begin position="202"/>
        <end position="220"/>
    </location>
</feature>
<dbReference type="PROSITE" id="PS00079">
    <property type="entry name" value="MULTICOPPER_OXIDASE1"/>
    <property type="match status" value="1"/>
</dbReference>
<evidence type="ECO:0000313" key="5">
    <source>
        <dbReference type="Proteomes" id="UP000066203"/>
    </source>
</evidence>
<feature type="transmembrane region" description="Helical" evidence="3">
    <location>
        <begin position="251"/>
        <end position="276"/>
    </location>
</feature>
<gene>
    <name evidence="4" type="ORF">RM6536_1283</name>
</gene>
<keyword evidence="3" id="KW-0812">Transmembrane</keyword>